<proteinExistence type="predicted"/>
<protein>
    <submittedName>
        <fullName evidence="2">GNAT family N-acetyltransferase</fullName>
    </submittedName>
</protein>
<evidence type="ECO:0000259" key="1">
    <source>
        <dbReference type="PROSITE" id="PS51186"/>
    </source>
</evidence>
<dbReference type="Proteomes" id="UP001596067">
    <property type="component" value="Unassembled WGS sequence"/>
</dbReference>
<dbReference type="EMBL" id="JBHSOD010000005">
    <property type="protein sequence ID" value="MFC5884710.1"/>
    <property type="molecule type" value="Genomic_DNA"/>
</dbReference>
<evidence type="ECO:0000313" key="2">
    <source>
        <dbReference type="EMBL" id="MFC5884710.1"/>
    </source>
</evidence>
<reference evidence="3" key="1">
    <citation type="journal article" date="2019" name="Int. J. Syst. Evol. Microbiol.">
        <title>The Global Catalogue of Microorganisms (GCM) 10K type strain sequencing project: providing services to taxonomists for standard genome sequencing and annotation.</title>
        <authorList>
            <consortium name="The Broad Institute Genomics Platform"/>
            <consortium name="The Broad Institute Genome Sequencing Center for Infectious Disease"/>
            <person name="Wu L."/>
            <person name="Ma J."/>
        </authorList>
    </citation>
    <scope>NUCLEOTIDE SEQUENCE [LARGE SCALE GENOMIC DNA]</scope>
    <source>
        <strain evidence="3">CGMCC 4.1469</strain>
    </source>
</reference>
<dbReference type="Gene3D" id="3.40.630.30">
    <property type="match status" value="1"/>
</dbReference>
<organism evidence="2 3">
    <name type="scientific">Kitasatospora aburaviensis</name>
    <dbReference type="NCBI Taxonomy" id="67265"/>
    <lineage>
        <taxon>Bacteria</taxon>
        <taxon>Bacillati</taxon>
        <taxon>Actinomycetota</taxon>
        <taxon>Actinomycetes</taxon>
        <taxon>Kitasatosporales</taxon>
        <taxon>Streptomycetaceae</taxon>
        <taxon>Kitasatospora</taxon>
    </lineage>
</organism>
<evidence type="ECO:0000313" key="3">
    <source>
        <dbReference type="Proteomes" id="UP001596067"/>
    </source>
</evidence>
<dbReference type="InterPro" id="IPR016181">
    <property type="entry name" value="Acyl_CoA_acyltransferase"/>
</dbReference>
<sequence length="278" mass="28442">MERYYDSVPRSAARVEDFGPLSLFVNEGRGWPYYARPALGHTGPAATAEDVRRVLARQRELGIPEAFEWVAEHNPELRAAIEEAGLAVHEHPLLVLGPDDEPVLPAGAPGAGTPSGGAAVRIMAADDPDLASAVAVPHLAFGEPGTARGTAGPEELAAAAAKSAADGTVERIAGRITAGRTVLAAAVREGVALCAGQHNPVGTVTEVAGVGTLPAARRQGLALAVTAALVAHARANGVQTVFLSAADEDVARIYRRAGFRPFATALIAEPATEPAAGA</sequence>
<keyword evidence="3" id="KW-1185">Reference proteome</keyword>
<gene>
    <name evidence="2" type="ORF">ACFP0N_06885</name>
</gene>
<dbReference type="InterPro" id="IPR000182">
    <property type="entry name" value="GNAT_dom"/>
</dbReference>
<dbReference type="PROSITE" id="PS51186">
    <property type="entry name" value="GNAT"/>
    <property type="match status" value="1"/>
</dbReference>
<dbReference type="Pfam" id="PF00583">
    <property type="entry name" value="Acetyltransf_1"/>
    <property type="match status" value="1"/>
</dbReference>
<comment type="caution">
    <text evidence="2">The sequence shown here is derived from an EMBL/GenBank/DDBJ whole genome shotgun (WGS) entry which is preliminary data.</text>
</comment>
<accession>A0ABW1ET30</accession>
<feature type="domain" description="N-acetyltransferase" evidence="1">
    <location>
        <begin position="120"/>
        <end position="278"/>
    </location>
</feature>
<name>A0ABW1ET30_9ACTN</name>
<dbReference type="SUPFAM" id="SSF55729">
    <property type="entry name" value="Acyl-CoA N-acyltransferases (Nat)"/>
    <property type="match status" value="1"/>
</dbReference>
<dbReference type="RefSeq" id="WP_313767819.1">
    <property type="nucleotide sequence ID" value="NZ_BAAAVH010000087.1"/>
</dbReference>